<evidence type="ECO:0000313" key="2">
    <source>
        <dbReference type="RefSeq" id="XP_018006747.1"/>
    </source>
</evidence>
<keyword evidence="1" id="KW-1185">Reference proteome</keyword>
<accession>A0A8B7MYT8</accession>
<dbReference type="KEGG" id="hazt:108664634"/>
<protein>
    <submittedName>
        <fullName evidence="2">Uncharacterized protein LOC108664634</fullName>
    </submittedName>
</protein>
<reference evidence="2" key="1">
    <citation type="submission" date="2025-08" db="UniProtKB">
        <authorList>
            <consortium name="RefSeq"/>
        </authorList>
    </citation>
    <scope>IDENTIFICATION</scope>
    <source>
        <tissue evidence="2">Whole organism</tissue>
    </source>
</reference>
<sequence>MKSKALFMYTDAVWKNDRWTLLTYYDVGPMKITCRGRHSLLAHLRRGCLPGAKFFWTHLMPKGGNNYLVDFKNLTVQESTRGSAIFVPNHLYGVLVPSEYNHMILMSGNRILQSYEASLLRPKFFCGPELEKCSDEISFDFKKVIAFTMTIGVMNIPKLIKIVKKKKLHFRPNKHDVSSSDATLLMTQTWRAYVQIIKFLLFEIERSCPSLCATSVVLDPPQRQNLIYLLYQHFSLVYRMCPSPRGNELENHLKNARRLLVREVVTTVQTRMGVTCLNMDCFTLAFFIFNITFNSIYCSICVKEPTT</sequence>
<organism evidence="1 2">
    <name type="scientific">Hyalella azteca</name>
    <name type="common">Amphipod</name>
    <dbReference type="NCBI Taxonomy" id="294128"/>
    <lineage>
        <taxon>Eukaryota</taxon>
        <taxon>Metazoa</taxon>
        <taxon>Ecdysozoa</taxon>
        <taxon>Arthropoda</taxon>
        <taxon>Crustacea</taxon>
        <taxon>Multicrustacea</taxon>
        <taxon>Malacostraca</taxon>
        <taxon>Eumalacostraca</taxon>
        <taxon>Peracarida</taxon>
        <taxon>Amphipoda</taxon>
        <taxon>Senticaudata</taxon>
        <taxon>Talitrida</taxon>
        <taxon>Talitroidea</taxon>
        <taxon>Hyalellidae</taxon>
        <taxon>Hyalella</taxon>
    </lineage>
</organism>
<dbReference type="RefSeq" id="XP_018006747.1">
    <property type="nucleotide sequence ID" value="XM_018151258.2"/>
</dbReference>
<evidence type="ECO:0000313" key="1">
    <source>
        <dbReference type="Proteomes" id="UP000694843"/>
    </source>
</evidence>
<proteinExistence type="predicted"/>
<gene>
    <name evidence="2" type="primary">LOC108664634</name>
</gene>
<dbReference type="AlphaFoldDB" id="A0A8B7MYT8"/>
<name>A0A8B7MYT8_HYAAZ</name>
<dbReference type="Proteomes" id="UP000694843">
    <property type="component" value="Unplaced"/>
</dbReference>
<dbReference type="GeneID" id="108664634"/>